<gene>
    <name evidence="1" type="ORF">RJT34_04391</name>
</gene>
<proteinExistence type="predicted"/>
<dbReference type="AlphaFoldDB" id="A0AAN9Q639"/>
<name>A0AAN9Q639_CLITE</name>
<dbReference type="EMBL" id="JAYKXN010000001">
    <property type="protein sequence ID" value="KAK7319668.1"/>
    <property type="molecule type" value="Genomic_DNA"/>
</dbReference>
<evidence type="ECO:0000313" key="2">
    <source>
        <dbReference type="Proteomes" id="UP001359559"/>
    </source>
</evidence>
<sequence length="195" mass="22273">MNVFNRISMYLGLIRFIAPNFIKNPINKNLHLGAHIDPTKKCNDHEDFDFSIFPSSKVSDRVMEPFNATLFAHQLFEKVFVDSVSDGESLVECSKECKSKLQDLDAKSHHNKQGVGDNEGNIDDILTTKSRMISSKNICMVEEEAILVTKFQRINIIEEATMYPISDGENEAFYGRYLIRGKMNTKEEDKQMINA</sequence>
<dbReference type="Proteomes" id="UP001359559">
    <property type="component" value="Unassembled WGS sequence"/>
</dbReference>
<organism evidence="1 2">
    <name type="scientific">Clitoria ternatea</name>
    <name type="common">Butterfly pea</name>
    <dbReference type="NCBI Taxonomy" id="43366"/>
    <lineage>
        <taxon>Eukaryota</taxon>
        <taxon>Viridiplantae</taxon>
        <taxon>Streptophyta</taxon>
        <taxon>Embryophyta</taxon>
        <taxon>Tracheophyta</taxon>
        <taxon>Spermatophyta</taxon>
        <taxon>Magnoliopsida</taxon>
        <taxon>eudicotyledons</taxon>
        <taxon>Gunneridae</taxon>
        <taxon>Pentapetalae</taxon>
        <taxon>rosids</taxon>
        <taxon>fabids</taxon>
        <taxon>Fabales</taxon>
        <taxon>Fabaceae</taxon>
        <taxon>Papilionoideae</taxon>
        <taxon>50 kb inversion clade</taxon>
        <taxon>NPAAA clade</taxon>
        <taxon>indigoferoid/millettioid clade</taxon>
        <taxon>Phaseoleae</taxon>
        <taxon>Clitoria</taxon>
    </lineage>
</organism>
<accession>A0AAN9Q639</accession>
<protein>
    <submittedName>
        <fullName evidence="1">Uncharacterized protein</fullName>
    </submittedName>
</protein>
<evidence type="ECO:0000313" key="1">
    <source>
        <dbReference type="EMBL" id="KAK7319668.1"/>
    </source>
</evidence>
<comment type="caution">
    <text evidence="1">The sequence shown here is derived from an EMBL/GenBank/DDBJ whole genome shotgun (WGS) entry which is preliminary data.</text>
</comment>
<reference evidence="1 2" key="1">
    <citation type="submission" date="2024-01" db="EMBL/GenBank/DDBJ databases">
        <title>The genomes of 5 underutilized Papilionoideae crops provide insights into root nodulation and disease resistance.</title>
        <authorList>
            <person name="Yuan L."/>
        </authorList>
    </citation>
    <scope>NUCLEOTIDE SEQUENCE [LARGE SCALE GENOMIC DNA]</scope>
    <source>
        <strain evidence="1">LY-2023</strain>
        <tissue evidence="1">Leaf</tissue>
    </source>
</reference>
<keyword evidence="2" id="KW-1185">Reference proteome</keyword>